<keyword evidence="8" id="KW-0464">Manganese</keyword>
<dbReference type="GO" id="GO:0046872">
    <property type="term" value="F:metal ion binding"/>
    <property type="evidence" value="ECO:0007669"/>
    <property type="project" value="UniProtKB-KW"/>
</dbReference>
<keyword evidence="6" id="KW-0460">Magnesium</keyword>
<keyword evidence="12" id="KW-1185">Reference proteome</keyword>
<evidence type="ECO:0000313" key="11">
    <source>
        <dbReference type="EMBL" id="KSA00568.1"/>
    </source>
</evidence>
<evidence type="ECO:0000256" key="2">
    <source>
        <dbReference type="ARBA" id="ARBA00006702"/>
    </source>
</evidence>
<keyword evidence="7 9" id="KW-0904">Protein phosphatase</keyword>
<dbReference type="Pfam" id="PF00481">
    <property type="entry name" value="PP2C"/>
    <property type="match status" value="1"/>
</dbReference>
<protein>
    <recommendedName>
        <fullName evidence="3">protein-serine/threonine phosphatase</fullName>
        <ecNumber evidence="3">3.1.3.16</ecNumber>
    </recommendedName>
</protein>
<dbReference type="Gene3D" id="3.60.40.10">
    <property type="entry name" value="PPM-type phosphatase domain"/>
    <property type="match status" value="1"/>
</dbReference>
<evidence type="ECO:0000256" key="9">
    <source>
        <dbReference type="RuleBase" id="RU003465"/>
    </source>
</evidence>
<dbReference type="InterPro" id="IPR015655">
    <property type="entry name" value="PP2C"/>
</dbReference>
<dbReference type="EC" id="3.1.3.16" evidence="3"/>
<proteinExistence type="inferred from homology"/>
<name>A0A0V1PWD6_9ASCO</name>
<dbReference type="PANTHER" id="PTHR13832:SF803">
    <property type="entry name" value="PROTEIN PHOSPHATASE 1G"/>
    <property type="match status" value="1"/>
</dbReference>
<accession>A0A0V1PWD6</accession>
<evidence type="ECO:0000313" key="12">
    <source>
        <dbReference type="Proteomes" id="UP000054251"/>
    </source>
</evidence>
<dbReference type="Proteomes" id="UP000054251">
    <property type="component" value="Unassembled WGS sequence"/>
</dbReference>
<dbReference type="InterPro" id="IPR000222">
    <property type="entry name" value="PP2C_BS"/>
</dbReference>
<keyword evidence="5 9" id="KW-0378">Hydrolase</keyword>
<dbReference type="EMBL" id="LMYN01000082">
    <property type="protein sequence ID" value="KSA00568.1"/>
    <property type="molecule type" value="Genomic_DNA"/>
</dbReference>
<feature type="domain" description="PPM-type phosphatase" evidence="10">
    <location>
        <begin position="23"/>
        <end position="315"/>
    </location>
</feature>
<gene>
    <name evidence="11" type="ORF">AC631_03663</name>
</gene>
<dbReference type="RefSeq" id="XP_015466670.1">
    <property type="nucleotide sequence ID" value="XM_015612492.1"/>
</dbReference>
<organism evidence="11 12">
    <name type="scientific">Debaryomyces fabryi</name>
    <dbReference type="NCBI Taxonomy" id="58627"/>
    <lineage>
        <taxon>Eukaryota</taxon>
        <taxon>Fungi</taxon>
        <taxon>Dikarya</taxon>
        <taxon>Ascomycota</taxon>
        <taxon>Saccharomycotina</taxon>
        <taxon>Pichiomycetes</taxon>
        <taxon>Debaryomycetaceae</taxon>
        <taxon>Debaryomyces</taxon>
    </lineage>
</organism>
<evidence type="ECO:0000256" key="6">
    <source>
        <dbReference type="ARBA" id="ARBA00022842"/>
    </source>
</evidence>
<comment type="caution">
    <text evidence="11">The sequence shown here is derived from an EMBL/GenBank/DDBJ whole genome shotgun (WGS) entry which is preliminary data.</text>
</comment>
<evidence type="ECO:0000256" key="1">
    <source>
        <dbReference type="ARBA" id="ARBA00001936"/>
    </source>
</evidence>
<comment type="similarity">
    <text evidence="2 9">Belongs to the PP2C family.</text>
</comment>
<dbReference type="InterPro" id="IPR036457">
    <property type="entry name" value="PPM-type-like_dom_sf"/>
</dbReference>
<dbReference type="GeneID" id="26840672"/>
<dbReference type="PROSITE" id="PS01032">
    <property type="entry name" value="PPM_1"/>
    <property type="match status" value="1"/>
</dbReference>
<dbReference type="PANTHER" id="PTHR13832">
    <property type="entry name" value="PROTEIN PHOSPHATASE 2C"/>
    <property type="match status" value="1"/>
</dbReference>
<reference evidence="11 12" key="1">
    <citation type="submission" date="2015-11" db="EMBL/GenBank/DDBJ databases">
        <title>The genome of Debaryomyces fabryi.</title>
        <authorList>
            <person name="Tafer H."/>
            <person name="Lopandic K."/>
        </authorList>
    </citation>
    <scope>NUCLEOTIDE SEQUENCE [LARGE SCALE GENOMIC DNA]</scope>
    <source>
        <strain evidence="11 12">CBS 789</strain>
    </source>
</reference>
<evidence type="ECO:0000256" key="7">
    <source>
        <dbReference type="ARBA" id="ARBA00022912"/>
    </source>
</evidence>
<dbReference type="PROSITE" id="PS51746">
    <property type="entry name" value="PPM_2"/>
    <property type="match status" value="1"/>
</dbReference>
<evidence type="ECO:0000256" key="5">
    <source>
        <dbReference type="ARBA" id="ARBA00022801"/>
    </source>
</evidence>
<dbReference type="InterPro" id="IPR001932">
    <property type="entry name" value="PPM-type_phosphatase-like_dom"/>
</dbReference>
<evidence type="ECO:0000256" key="4">
    <source>
        <dbReference type="ARBA" id="ARBA00022723"/>
    </source>
</evidence>
<sequence length="339" mass="38347">MGQLLSHPIEDKTMEHKSYDTITYCIGLMQGYRMSMEDAHNVKVNEDESLAVFGVFDGHGGKACAEVVSDKLPTMVFRDLSRLLRNENRELASYMKVLKDSFFKIDRDLTNEDSSNCGTTAIIASIIANEYIIVSNAGDSRCIMSLEGGAPKTLSFDHKPSTMGERVRIENSGGYVVNGRVNEILALSRAFGDFKFKLPYMDMLNNQNRYIAANKKYFKHDLIHLPPELFLVSVEPDVVVYDLKSLKQPEFVVLACDGIWDCYTNTKLIKIIRDKLSLDWKIHHITEFILNDCVGMANNVTGIGFDNMTIIIVAVHHNSNIDEWYATMKNRVLKEKGLL</sequence>
<dbReference type="CDD" id="cd00143">
    <property type="entry name" value="PP2Cc"/>
    <property type="match status" value="1"/>
</dbReference>
<comment type="cofactor">
    <cofactor evidence="1">
        <name>Mn(2+)</name>
        <dbReference type="ChEBI" id="CHEBI:29035"/>
    </cofactor>
</comment>
<dbReference type="OrthoDB" id="10264738at2759"/>
<evidence type="ECO:0000256" key="3">
    <source>
        <dbReference type="ARBA" id="ARBA00013081"/>
    </source>
</evidence>
<evidence type="ECO:0000256" key="8">
    <source>
        <dbReference type="ARBA" id="ARBA00023211"/>
    </source>
</evidence>
<dbReference type="SUPFAM" id="SSF81606">
    <property type="entry name" value="PP2C-like"/>
    <property type="match status" value="1"/>
</dbReference>
<keyword evidence="4" id="KW-0479">Metal-binding</keyword>
<dbReference type="AlphaFoldDB" id="A0A0V1PWD6"/>
<dbReference type="GO" id="GO:0004722">
    <property type="term" value="F:protein serine/threonine phosphatase activity"/>
    <property type="evidence" value="ECO:0007669"/>
    <property type="project" value="UniProtKB-EC"/>
</dbReference>
<dbReference type="SMART" id="SM00332">
    <property type="entry name" value="PP2Cc"/>
    <property type="match status" value="1"/>
</dbReference>
<evidence type="ECO:0000259" key="10">
    <source>
        <dbReference type="PROSITE" id="PS51746"/>
    </source>
</evidence>